<protein>
    <submittedName>
        <fullName evidence="1">Uncharacterized protein</fullName>
    </submittedName>
</protein>
<keyword evidence="2" id="KW-1185">Reference proteome</keyword>
<dbReference type="AlphaFoldDB" id="A0A4Y2U6U3"/>
<comment type="caution">
    <text evidence="1">The sequence shown here is derived from an EMBL/GenBank/DDBJ whole genome shotgun (WGS) entry which is preliminary data.</text>
</comment>
<name>A0A4Y2U6U3_ARAVE</name>
<reference evidence="1 2" key="1">
    <citation type="journal article" date="2019" name="Sci. Rep.">
        <title>Orb-weaving spider Araneus ventricosus genome elucidates the spidroin gene catalogue.</title>
        <authorList>
            <person name="Kono N."/>
            <person name="Nakamura H."/>
            <person name="Ohtoshi R."/>
            <person name="Moran D.A.P."/>
            <person name="Shinohara A."/>
            <person name="Yoshida Y."/>
            <person name="Fujiwara M."/>
            <person name="Mori M."/>
            <person name="Tomita M."/>
            <person name="Arakawa K."/>
        </authorList>
    </citation>
    <scope>NUCLEOTIDE SEQUENCE [LARGE SCALE GENOMIC DNA]</scope>
</reference>
<evidence type="ECO:0000313" key="2">
    <source>
        <dbReference type="Proteomes" id="UP000499080"/>
    </source>
</evidence>
<gene>
    <name evidence="1" type="ORF">AVEN_183312_1</name>
</gene>
<evidence type="ECO:0000313" key="1">
    <source>
        <dbReference type="EMBL" id="GBO08729.1"/>
    </source>
</evidence>
<dbReference type="Proteomes" id="UP000499080">
    <property type="component" value="Unassembled WGS sequence"/>
</dbReference>
<dbReference type="EMBL" id="BGPR01034382">
    <property type="protein sequence ID" value="GBO08729.1"/>
    <property type="molecule type" value="Genomic_DNA"/>
</dbReference>
<accession>A0A4Y2U6U3</accession>
<sequence>MGPLIGRMRMLLQFQPLRKNMKKSSRCSTSTAPLRGMNVNEMKETAKMLIPSDSLFIENNTDGLSVGNVTLVECRLLRNGESCKGERFRTPFQ</sequence>
<proteinExistence type="predicted"/>
<organism evidence="1 2">
    <name type="scientific">Araneus ventricosus</name>
    <name type="common">Orbweaver spider</name>
    <name type="synonym">Epeira ventricosa</name>
    <dbReference type="NCBI Taxonomy" id="182803"/>
    <lineage>
        <taxon>Eukaryota</taxon>
        <taxon>Metazoa</taxon>
        <taxon>Ecdysozoa</taxon>
        <taxon>Arthropoda</taxon>
        <taxon>Chelicerata</taxon>
        <taxon>Arachnida</taxon>
        <taxon>Araneae</taxon>
        <taxon>Araneomorphae</taxon>
        <taxon>Entelegynae</taxon>
        <taxon>Araneoidea</taxon>
        <taxon>Araneidae</taxon>
        <taxon>Araneus</taxon>
    </lineage>
</organism>